<dbReference type="AlphaFoldDB" id="H4GJA3"/>
<dbReference type="SMART" id="SM00306">
    <property type="entry name" value="HintN"/>
    <property type="match status" value="1"/>
</dbReference>
<evidence type="ECO:0000313" key="3">
    <source>
        <dbReference type="Proteomes" id="UP000004567"/>
    </source>
</evidence>
<dbReference type="Gene3D" id="3.40.50.300">
    <property type="entry name" value="P-loop containing nucleotide triphosphate hydrolases"/>
    <property type="match status" value="1"/>
</dbReference>
<dbReference type="PANTHER" id="PTHR39184:SF1">
    <property type="entry name" value="PBSX PHAGE TERMINASE LARGE SUBUNIT"/>
    <property type="match status" value="1"/>
</dbReference>
<feature type="domain" description="Hint" evidence="1">
    <location>
        <begin position="382"/>
        <end position="478"/>
    </location>
</feature>
<dbReference type="PATRIC" id="fig|1144300.3.peg.787"/>
<dbReference type="InterPro" id="IPR003587">
    <property type="entry name" value="Hint_dom_N"/>
</dbReference>
<dbReference type="PROSITE" id="PS50817">
    <property type="entry name" value="INTEIN_N_TER"/>
    <property type="match status" value="1"/>
</dbReference>
<dbReference type="InterPro" id="IPR052380">
    <property type="entry name" value="Viral_DNA_packaging_terminase"/>
</dbReference>
<organism evidence="2 3">
    <name type="scientific">Limosilactobacillus gastricus PS3</name>
    <dbReference type="NCBI Taxonomy" id="1144300"/>
    <lineage>
        <taxon>Bacteria</taxon>
        <taxon>Bacillati</taxon>
        <taxon>Bacillota</taxon>
        <taxon>Bacilli</taxon>
        <taxon>Lactobacillales</taxon>
        <taxon>Lactobacillaceae</taxon>
        <taxon>Limosilactobacillus</taxon>
    </lineage>
</organism>
<dbReference type="CDD" id="cd00081">
    <property type="entry name" value="Hint"/>
    <property type="match status" value="1"/>
</dbReference>
<evidence type="ECO:0000313" key="2">
    <source>
        <dbReference type="EMBL" id="EHS87015.1"/>
    </source>
</evidence>
<accession>H4GJA3</accession>
<dbReference type="STRING" id="1144300.PS3_2254"/>
<dbReference type="NCBIfam" id="TIGR01445">
    <property type="entry name" value="intein_Nterm"/>
    <property type="match status" value="1"/>
</dbReference>
<dbReference type="Proteomes" id="UP000004567">
    <property type="component" value="Unassembled WGS sequence"/>
</dbReference>
<dbReference type="GO" id="GO:0016539">
    <property type="term" value="P:intein-mediated protein splicing"/>
    <property type="evidence" value="ECO:0007669"/>
    <property type="project" value="InterPro"/>
</dbReference>
<dbReference type="InterPro" id="IPR006141">
    <property type="entry name" value="Intein_N"/>
</dbReference>
<gene>
    <name evidence="2" type="ORF">PS3_2254</name>
</gene>
<dbReference type="Gene3D" id="2.170.16.10">
    <property type="entry name" value="Hedgehog/Intein (Hint) domain"/>
    <property type="match status" value="1"/>
</dbReference>
<dbReference type="PANTHER" id="PTHR39184">
    <property type="match status" value="1"/>
</dbReference>
<name>H4GJA3_9LACO</name>
<reference evidence="2 3" key="1">
    <citation type="journal article" date="2013" name="Genome Announc.">
        <title>Genome Sequence of Lactobacillus gastricus PS3, a Strain Isolated from Human Milk.</title>
        <authorList>
            <person name="Martin V."/>
            <person name="Cardenas N."/>
            <person name="Jimenez E."/>
            <person name="Maldonado A."/>
            <person name="Rodriguez J.M."/>
            <person name="Fernandez L."/>
        </authorList>
    </citation>
    <scope>NUCLEOTIDE SEQUENCE [LARGE SCALE GENOMIC DNA]</scope>
    <source>
        <strain evidence="2 3">PS3</strain>
    </source>
</reference>
<dbReference type="EMBL" id="AICN01000031">
    <property type="protein sequence ID" value="EHS87015.1"/>
    <property type="molecule type" value="Genomic_DNA"/>
</dbReference>
<protein>
    <submittedName>
        <fullName evidence="2">Putative phage terminase large subunit B</fullName>
    </submittedName>
</protein>
<dbReference type="Pfam" id="PF03237">
    <property type="entry name" value="Terminase_6N"/>
    <property type="match status" value="1"/>
</dbReference>
<dbReference type="InterPro" id="IPR036844">
    <property type="entry name" value="Hint_dom_sf"/>
</dbReference>
<dbReference type="RefSeq" id="WP_007122136.1">
    <property type="nucleotide sequence ID" value="NZ_AICN01000031.1"/>
</dbReference>
<dbReference type="NCBIfam" id="TIGR01547">
    <property type="entry name" value="phage_term_2"/>
    <property type="match status" value="1"/>
</dbReference>
<dbReference type="Gene3D" id="3.30.420.280">
    <property type="match status" value="1"/>
</dbReference>
<dbReference type="OrthoDB" id="4498710at2"/>
<dbReference type="InterPro" id="IPR006437">
    <property type="entry name" value="Phage_terminase_lsu"/>
</dbReference>
<dbReference type="InterPro" id="IPR027417">
    <property type="entry name" value="P-loop_NTPase"/>
</dbReference>
<sequence>MALNDYFNKKQLEVVKDYLTKDFGMMILSGAVRSGKTFVDNWLFIMELKRVSKLAKQRGDKHPQVILAGYSSNTIYNNVISSIENQMGLELKPDKHGHYHLYNVDIVPAYTGNARGMSAIRGMTSYSAYINEASLSTPEAFQEIVNRCSVRGSHIICDTNPNNPQHWLKVNYIDNDDPETKLLYYNFTIDDNTRLDQDYVSRLKASTPSGMFYDRMIKGLWVSGDGVVYSDFDKSKMVIGPDQIPDGLTYYCGVDWGYEHNGVITLWGDDDYGNSVLIKEINAKHQFIDWWINQAKQLQADYGKRLVFFADSARPDNVSAFIKAGIHTVNANKSILPGIEYVASLMKQGRFFINSQGYDQILDELYNYIWDEKTGQPVKEHDHCLTGDTQVWTADGYRPIKDLIGKTGMVNCIDTATNVPTQSRFSDARCTRHNAKIYKVTLEDGTIIRGTDDHKVYTTNGWKTIGELTSDDRIVRIQNSKR</sequence>
<dbReference type="SUPFAM" id="SSF51294">
    <property type="entry name" value="Hedgehog/intein (Hint) domain"/>
    <property type="match status" value="1"/>
</dbReference>
<comment type="caution">
    <text evidence="2">The sequence shown here is derived from an EMBL/GenBank/DDBJ whole genome shotgun (WGS) entry which is preliminary data.</text>
</comment>
<proteinExistence type="predicted"/>
<evidence type="ECO:0000259" key="1">
    <source>
        <dbReference type="SMART" id="SM00306"/>
    </source>
</evidence>